<accession>A0A2P5GWK2</accession>
<gene>
    <name evidence="2" type="ORF">CHU32_01760</name>
    <name evidence="1" type="ORF">CHU33_01755</name>
</gene>
<comment type="caution">
    <text evidence="2">The sequence shown here is derived from an EMBL/GenBank/DDBJ whole genome shotgun (WGS) entry which is preliminary data.</text>
</comment>
<sequence length="282" mass="32123">MKLPPLSHSLSIEIDTLCAGPFPPCGFLPLNEGALGNGDCFGLYWLLGKENNDPIICELYHDEWRLVPAFSSVAKFREWLNVNDDDPWENNIEIDDRHFAPAHFTLAKKYLATGDLDHALPHLINATTKLPEVSEYWLTLAGQYRRCREDIAAAEAALNAWLSNWAFGMPDNKVIQMLTQAAKLPEFREDPVVRRIAAKEMDLNFGGVKENSNYLMMQDCIDVYFAQNKPLLALALLQNYAYLMTGETTAFQERYGFNLNEWRINFSQLCSVHLNDPRCDAE</sequence>
<keyword evidence="3" id="KW-1185">Reference proteome</keyword>
<evidence type="ECO:0000313" key="3">
    <source>
        <dbReference type="Proteomes" id="UP000237073"/>
    </source>
</evidence>
<proteinExistence type="predicted"/>
<dbReference type="AlphaFoldDB" id="A0A2P5GWK2"/>
<dbReference type="SUPFAM" id="SSF48452">
    <property type="entry name" value="TPR-like"/>
    <property type="match status" value="1"/>
</dbReference>
<name>A0A2P5GWK2_9ENTR</name>
<dbReference type="InterPro" id="IPR011990">
    <property type="entry name" value="TPR-like_helical_dom_sf"/>
</dbReference>
<reference evidence="3 4" key="1">
    <citation type="submission" date="2018-01" db="EMBL/GenBank/DDBJ databases">
        <title>Superficieibacter electus gen. nov., sp. nov., an extended-spectrum beta-lactamase possessing member of the Enterobacteriaceae family, isolated from intensive care unit surfaces.</title>
        <authorList>
            <person name="Potter R.F."/>
            <person name="D'Souza A.W."/>
        </authorList>
    </citation>
    <scope>NUCLEOTIDE SEQUENCE [LARGE SCALE GENOMIC DNA]</scope>
    <source>
        <strain evidence="2 4">BP-1</strain>
        <strain evidence="1 3">BP-2</strain>
    </source>
</reference>
<organism evidence="2 4">
    <name type="scientific">Superficieibacter electus</name>
    <dbReference type="NCBI Taxonomy" id="2022662"/>
    <lineage>
        <taxon>Bacteria</taxon>
        <taxon>Pseudomonadati</taxon>
        <taxon>Pseudomonadota</taxon>
        <taxon>Gammaproteobacteria</taxon>
        <taxon>Enterobacterales</taxon>
        <taxon>Enterobacteriaceae</taxon>
        <taxon>Superficieibacter</taxon>
    </lineage>
</organism>
<evidence type="ECO:0000313" key="2">
    <source>
        <dbReference type="EMBL" id="POP50901.1"/>
    </source>
</evidence>
<dbReference type="EMBL" id="PQGE01000001">
    <property type="protein sequence ID" value="POP47888.1"/>
    <property type="molecule type" value="Genomic_DNA"/>
</dbReference>
<dbReference type="Proteomes" id="UP000247005">
    <property type="component" value="Unassembled WGS sequence"/>
</dbReference>
<dbReference type="EMBL" id="PQGD01000001">
    <property type="protein sequence ID" value="POP50901.1"/>
    <property type="molecule type" value="Genomic_DNA"/>
</dbReference>
<protein>
    <submittedName>
        <fullName evidence="2">Tetratricopeptide repeat-containing protein</fullName>
    </submittedName>
</protein>
<dbReference type="OrthoDB" id="1416614at2"/>
<dbReference type="Proteomes" id="UP000237073">
    <property type="component" value="Unassembled WGS sequence"/>
</dbReference>
<evidence type="ECO:0000313" key="4">
    <source>
        <dbReference type="Proteomes" id="UP000247005"/>
    </source>
</evidence>
<evidence type="ECO:0000313" key="1">
    <source>
        <dbReference type="EMBL" id="POP47888.1"/>
    </source>
</evidence>